<evidence type="ECO:0000313" key="2">
    <source>
        <dbReference type="EMBL" id="MPL97919.1"/>
    </source>
</evidence>
<comment type="caution">
    <text evidence="2">The sequence shown here is derived from an EMBL/GenBank/DDBJ whole genome shotgun (WGS) entry which is preliminary data.</text>
</comment>
<organism evidence="2">
    <name type="scientific">bioreactor metagenome</name>
    <dbReference type="NCBI Taxonomy" id="1076179"/>
    <lineage>
        <taxon>unclassified sequences</taxon>
        <taxon>metagenomes</taxon>
        <taxon>ecological metagenomes</taxon>
    </lineage>
</organism>
<evidence type="ECO:0000256" key="1">
    <source>
        <dbReference type="SAM" id="MobiDB-lite"/>
    </source>
</evidence>
<gene>
    <name evidence="2" type="ORF">SDC9_44115</name>
</gene>
<feature type="compositionally biased region" description="Basic and acidic residues" evidence="1">
    <location>
        <begin position="19"/>
        <end position="34"/>
    </location>
</feature>
<sequence length="295" mass="30962">MEQAAEEVVVLPPGTGADLHGDEVGEDRHEKQMSQDRCLGNPGGLGPPLLEAQLPHQGDETPEAHVPVGQFPRGEHFIHRPQVPVLVDLPGDLSPGLLDAEHGLGAAPVIDEVELPLGGQVVGRPEAFALQGEVPVVEKILPEAGGEVRGQTLEIGGEPVGHPGVELFPLPGILHELVEDGGLDVRQDNPVEKLEDPPLDEGRPVDVPAPFLPLVPGDDPRHDHLVGLLSQLGEGGWVGVVVPALHAGGGEHEFNQGTGYHGNCPPLPGEIGRNFSVSSLYSSPGDRRKEGGGIR</sequence>
<accession>A0A644W2G3</accession>
<feature type="region of interest" description="Disordered" evidence="1">
    <location>
        <begin position="1"/>
        <end position="46"/>
    </location>
</feature>
<name>A0A644W2G3_9ZZZZ</name>
<dbReference type="AlphaFoldDB" id="A0A644W2G3"/>
<dbReference type="EMBL" id="VSSQ01000580">
    <property type="protein sequence ID" value="MPL97919.1"/>
    <property type="molecule type" value="Genomic_DNA"/>
</dbReference>
<reference evidence="2" key="1">
    <citation type="submission" date="2019-08" db="EMBL/GenBank/DDBJ databases">
        <authorList>
            <person name="Kucharzyk K."/>
            <person name="Murdoch R.W."/>
            <person name="Higgins S."/>
            <person name="Loffler F."/>
        </authorList>
    </citation>
    <scope>NUCLEOTIDE SEQUENCE</scope>
</reference>
<protein>
    <submittedName>
        <fullName evidence="2">Uncharacterized protein</fullName>
    </submittedName>
</protein>
<proteinExistence type="predicted"/>